<dbReference type="Proteomes" id="UP001216253">
    <property type="component" value="Unassembled WGS sequence"/>
</dbReference>
<evidence type="ECO:0000313" key="4">
    <source>
        <dbReference type="Proteomes" id="UP001216253"/>
    </source>
</evidence>
<evidence type="ECO:0000313" key="3">
    <source>
        <dbReference type="EMBL" id="MDE8652425.1"/>
    </source>
</evidence>
<dbReference type="EMBL" id="JARESE010000038">
    <property type="protein sequence ID" value="MDE8652425.1"/>
    <property type="molecule type" value="Genomic_DNA"/>
</dbReference>
<keyword evidence="4" id="KW-1185">Reference proteome</keyword>
<protein>
    <submittedName>
        <fullName evidence="3">Lipocalin-like domain-containing protein</fullName>
    </submittedName>
</protein>
<gene>
    <name evidence="3" type="ORF">PYV00_12000</name>
</gene>
<sequence>MTDCAIDPENLYGIWRLVRSTAVDKHGSPIRDPWGPRPSGILVLERSGRMMAQLVDGRHDVEDCEERAYSSYTGRYTVERNILTTTIDGASDPTRIGSRQPREMSSRNGELILAPPTRPDGERREIYWVLVAPEPRQ</sequence>
<organism evidence="3 4">
    <name type="scientific">Novosphingobium album</name>
    <name type="common">ex Liu et al. 2023</name>
    <dbReference type="NCBI Taxonomy" id="3031130"/>
    <lineage>
        <taxon>Bacteria</taxon>
        <taxon>Pseudomonadati</taxon>
        <taxon>Pseudomonadota</taxon>
        <taxon>Alphaproteobacteria</taxon>
        <taxon>Sphingomonadales</taxon>
        <taxon>Sphingomonadaceae</taxon>
        <taxon>Novosphingobium</taxon>
    </lineage>
</organism>
<evidence type="ECO:0000259" key="2">
    <source>
        <dbReference type="Pfam" id="PF13924"/>
    </source>
</evidence>
<dbReference type="RefSeq" id="WP_275228509.1">
    <property type="nucleotide sequence ID" value="NZ_JARESE010000038.1"/>
</dbReference>
<feature type="domain" description="Lipocalin-like" evidence="2">
    <location>
        <begin position="12"/>
        <end position="118"/>
    </location>
</feature>
<feature type="region of interest" description="Disordered" evidence="1">
    <location>
        <begin position="88"/>
        <end position="118"/>
    </location>
</feature>
<dbReference type="InterPro" id="IPR024311">
    <property type="entry name" value="Lipocalin-like"/>
</dbReference>
<comment type="caution">
    <text evidence="3">The sequence shown here is derived from an EMBL/GenBank/DDBJ whole genome shotgun (WGS) entry which is preliminary data.</text>
</comment>
<proteinExistence type="predicted"/>
<accession>A0ABT5WR05</accession>
<evidence type="ECO:0000256" key="1">
    <source>
        <dbReference type="SAM" id="MobiDB-lite"/>
    </source>
</evidence>
<name>A0ABT5WR05_9SPHN</name>
<dbReference type="Pfam" id="PF13924">
    <property type="entry name" value="Lipocalin_5"/>
    <property type="match status" value="1"/>
</dbReference>
<reference evidence="3 4" key="1">
    <citation type="submission" date="2023-03" db="EMBL/GenBank/DDBJ databases">
        <title>NovoSphingobium album sp. nov. isolated from polycyclic aromatic hydrocarbons- and heavy-metal polluted soil.</title>
        <authorList>
            <person name="Liu Z."/>
            <person name="Wang K."/>
        </authorList>
    </citation>
    <scope>NUCLEOTIDE SEQUENCE [LARGE SCALE GENOMIC DNA]</scope>
    <source>
        <strain evidence="3 4">H3SJ31-1</strain>
    </source>
</reference>